<evidence type="ECO:0000313" key="3">
    <source>
        <dbReference type="Proteomes" id="UP001163104"/>
    </source>
</evidence>
<proteinExistence type="predicted"/>
<evidence type="ECO:0000313" key="2">
    <source>
        <dbReference type="EMBL" id="UYG93315.1"/>
    </source>
</evidence>
<dbReference type="InterPro" id="IPR012505">
    <property type="entry name" value="YbbR"/>
</dbReference>
<dbReference type="Pfam" id="PF07949">
    <property type="entry name" value="YbbR"/>
    <property type="match status" value="3"/>
</dbReference>
<organism evidence="2 3">
    <name type="scientific">Cytobacillus firmus</name>
    <name type="common">Bacillus firmus</name>
    <dbReference type="NCBI Taxonomy" id="1399"/>
    <lineage>
        <taxon>Bacteria</taxon>
        <taxon>Bacillati</taxon>
        <taxon>Bacillota</taxon>
        <taxon>Bacilli</taxon>
        <taxon>Bacillales</taxon>
        <taxon>Bacillaceae</taxon>
        <taxon>Cytobacillus</taxon>
    </lineage>
</organism>
<dbReference type="AlphaFoldDB" id="A0AA46PLU2"/>
<dbReference type="InterPro" id="IPR053154">
    <property type="entry name" value="c-di-AMP_regulator"/>
</dbReference>
<dbReference type="Gene3D" id="2.170.120.30">
    <property type="match status" value="2"/>
</dbReference>
<evidence type="ECO:0000256" key="1">
    <source>
        <dbReference type="SAM" id="MobiDB-lite"/>
    </source>
</evidence>
<gene>
    <name evidence="2" type="ORF">OD459_13670</name>
</gene>
<dbReference type="RefSeq" id="WP_048008705.1">
    <property type="nucleotide sequence ID" value="NZ_CP107027.1"/>
</dbReference>
<dbReference type="Gene3D" id="2.170.120.40">
    <property type="entry name" value="YbbR-like domain"/>
    <property type="match status" value="2"/>
</dbReference>
<dbReference type="PANTHER" id="PTHR37804:SF1">
    <property type="entry name" value="CDAA REGULATORY PROTEIN CDAR"/>
    <property type="match status" value="1"/>
</dbReference>
<dbReference type="EMBL" id="CP107027">
    <property type="protein sequence ID" value="UYG93315.1"/>
    <property type="molecule type" value="Genomic_DNA"/>
</dbReference>
<protein>
    <submittedName>
        <fullName evidence="2">CdaR family protein</fullName>
    </submittedName>
</protein>
<reference evidence="2" key="1">
    <citation type="submission" date="2022-10" db="EMBL/GenBank/DDBJ databases">
        <title>Mechanism of multi-heavy metal repair in Cytobacillus Firmus M7.</title>
        <authorList>
            <person name="Li X."/>
            <person name="Yu C."/>
        </authorList>
    </citation>
    <scope>NUCLEOTIDE SEQUENCE</scope>
    <source>
        <strain evidence="2">M7</strain>
    </source>
</reference>
<dbReference type="PANTHER" id="PTHR37804">
    <property type="entry name" value="CDAA REGULATORY PROTEIN CDAR"/>
    <property type="match status" value="1"/>
</dbReference>
<feature type="region of interest" description="Disordered" evidence="1">
    <location>
        <begin position="318"/>
        <end position="343"/>
    </location>
</feature>
<feature type="compositionally biased region" description="Acidic residues" evidence="1">
    <location>
        <begin position="325"/>
        <end position="335"/>
    </location>
</feature>
<accession>A0AA46PLU2</accession>
<sequence>MDKLIDKMVDTRWFMKIVALILALFLFDSVYDADKELKEINVPGQQDSAIIEDVPVKSYYDTENLVVTGTPDTVDLSLEGPKSHLESAKKQQNFEVYIDLTNAEIGSQRVEIKIRDISDKLDVTINPQYADVTVHEKVTQEFKVDAEFNNSLLGEGYTAEAASAEPKTVKITGAKEVIERISFVKATLDVKGPITETIADDATVRVLDREMNKLDVIVEPQVIRVTVPVKQLSKTVPVTIVRNGEPQDGVTINSIKLDVNEASITGREDILNETESVRVEVDVSKIEKDTVLTLPVIIPDGISAVDPKTVKASVDVSIEESAGKEEEESTEEPAEETQAQDQEVTKTFSSLAINLDGLSEEYEAVLKNPASGRTSITVTGNSSTVQDLKADDFNLYLSLADLGEGDHEVPINVDGPSGVDIKPAAGKATITITQKEEA</sequence>
<name>A0AA46PLU2_CYTFI</name>
<dbReference type="Proteomes" id="UP001163104">
    <property type="component" value="Chromosome"/>
</dbReference>